<evidence type="ECO:0000256" key="7">
    <source>
        <dbReference type="PROSITE-ProRule" id="PRU00284"/>
    </source>
</evidence>
<name>A0ABX2IIV4_9RHOO</name>
<evidence type="ECO:0000313" key="12">
    <source>
        <dbReference type="Proteomes" id="UP000778523"/>
    </source>
</evidence>
<evidence type="ECO:0000259" key="9">
    <source>
        <dbReference type="PROSITE" id="PS50111"/>
    </source>
</evidence>
<comment type="similarity">
    <text evidence="6">Belongs to the methyl-accepting chemotaxis (MCP) protein family.</text>
</comment>
<dbReference type="PROSITE" id="PS50111">
    <property type="entry name" value="CHEMOTAXIS_TRANSDUC_2"/>
    <property type="match status" value="1"/>
</dbReference>
<sequence>MLTLVALVTMLGVSLYVNRQIKVQQDYISEVVLPSMRAFREITEYLGEYRRVFTSFQRVVGTPDEAKLRVVEDMESNGAKLEAAFAAYAKTISSQEERALHERTVGHWKTYFTAVQESLPIQRSGDKEGTEAKRVVIRQAGADFLKAMREQVEYLGGAQDRAKSAMEEAQSRAASVTTALIVIATLLLGGLGWELYRTSVPPLVRMTQTIERIRDDRNLALRLPATGQDEVSSASRALNTLIEGFANDFRVLRQSGAELRAASDGLKETASQVSETVSTQSEVSSSIAAATEELTVSIHHVADRARDSRKESDSSDELARSGVGMMNETVAGIGHAADSARSAEVLMGELQTRAAEIEKVVGVIRGLADQTNLLALNAAIEAARAGEQGRGFAVVADEVRKLAENTTRATVSVTESINNILDGTHGATSSVRDTVSSVAQGVSRTAQAGELMHQISQHARQAASMAEEISTALGEQTSAADSIAQQIEQLAHMAESNSDSSDRTREAAGTLSAMAGQLNEMVNRYRLEG</sequence>
<feature type="compositionally biased region" description="Basic and acidic residues" evidence="8">
    <location>
        <begin position="302"/>
        <end position="319"/>
    </location>
</feature>
<dbReference type="SMART" id="SM00283">
    <property type="entry name" value="MA"/>
    <property type="match status" value="1"/>
</dbReference>
<organism evidence="11 12">
    <name type="scientific">Uliginosibacterium aquaticum</name>
    <dbReference type="NCBI Taxonomy" id="2731212"/>
    <lineage>
        <taxon>Bacteria</taxon>
        <taxon>Pseudomonadati</taxon>
        <taxon>Pseudomonadota</taxon>
        <taxon>Betaproteobacteria</taxon>
        <taxon>Rhodocyclales</taxon>
        <taxon>Zoogloeaceae</taxon>
        <taxon>Uliginosibacterium</taxon>
    </lineage>
</organism>
<keyword evidence="2" id="KW-0812">Transmembrane</keyword>
<dbReference type="Pfam" id="PF12729">
    <property type="entry name" value="4HB_MCP_1"/>
    <property type="match status" value="1"/>
</dbReference>
<dbReference type="Pfam" id="PF00015">
    <property type="entry name" value="MCPsignal"/>
    <property type="match status" value="1"/>
</dbReference>
<dbReference type="InterPro" id="IPR004089">
    <property type="entry name" value="MCPsignal_dom"/>
</dbReference>
<evidence type="ECO:0000256" key="3">
    <source>
        <dbReference type="ARBA" id="ARBA00022989"/>
    </source>
</evidence>
<comment type="caution">
    <text evidence="11">The sequence shown here is derived from an EMBL/GenBank/DDBJ whole genome shotgun (WGS) entry which is preliminary data.</text>
</comment>
<evidence type="ECO:0000259" key="10">
    <source>
        <dbReference type="PROSITE" id="PS50885"/>
    </source>
</evidence>
<dbReference type="EMBL" id="JABCSC020000001">
    <property type="protein sequence ID" value="NSL54278.1"/>
    <property type="molecule type" value="Genomic_DNA"/>
</dbReference>
<proteinExistence type="inferred from homology"/>
<reference evidence="11 12" key="1">
    <citation type="submission" date="2020-06" db="EMBL/GenBank/DDBJ databases">
        <title>Draft genome of Uliginosibacterium sp. IMCC34675.</title>
        <authorList>
            <person name="Song J."/>
        </authorList>
    </citation>
    <scope>NUCLEOTIDE SEQUENCE [LARGE SCALE GENOMIC DNA]</scope>
    <source>
        <strain evidence="11 12">IMCC34675</strain>
    </source>
</reference>
<dbReference type="PANTHER" id="PTHR32089">
    <property type="entry name" value="METHYL-ACCEPTING CHEMOTAXIS PROTEIN MCPB"/>
    <property type="match status" value="1"/>
</dbReference>
<keyword evidence="12" id="KW-1185">Reference proteome</keyword>
<comment type="subcellular location">
    <subcellularLocation>
        <location evidence="1">Membrane</location>
        <topology evidence="1">Multi-pass membrane protein</topology>
    </subcellularLocation>
</comment>
<keyword evidence="3" id="KW-1133">Transmembrane helix</keyword>
<dbReference type="PROSITE" id="PS50885">
    <property type="entry name" value="HAMP"/>
    <property type="match status" value="1"/>
</dbReference>
<feature type="region of interest" description="Disordered" evidence="8">
    <location>
        <begin position="302"/>
        <end position="322"/>
    </location>
</feature>
<evidence type="ECO:0000256" key="5">
    <source>
        <dbReference type="ARBA" id="ARBA00023224"/>
    </source>
</evidence>
<dbReference type="PANTHER" id="PTHR32089:SF119">
    <property type="entry name" value="METHYL-ACCEPTING CHEMOTAXIS PROTEIN CTPL"/>
    <property type="match status" value="1"/>
</dbReference>
<dbReference type="Gene3D" id="1.10.287.950">
    <property type="entry name" value="Methyl-accepting chemotaxis protein"/>
    <property type="match status" value="1"/>
</dbReference>
<dbReference type="InterPro" id="IPR024478">
    <property type="entry name" value="HlyB_4HB_MCP"/>
</dbReference>
<evidence type="ECO:0000256" key="2">
    <source>
        <dbReference type="ARBA" id="ARBA00022692"/>
    </source>
</evidence>
<keyword evidence="5 7" id="KW-0807">Transducer</keyword>
<accession>A0ABX2IIV4</accession>
<feature type="domain" description="HAMP" evidence="10">
    <location>
        <begin position="197"/>
        <end position="250"/>
    </location>
</feature>
<dbReference type="InterPro" id="IPR003660">
    <property type="entry name" value="HAMP_dom"/>
</dbReference>
<protein>
    <submittedName>
        <fullName evidence="11">Methyl-accepting chemotaxis protein</fullName>
    </submittedName>
</protein>
<evidence type="ECO:0000256" key="4">
    <source>
        <dbReference type="ARBA" id="ARBA00023136"/>
    </source>
</evidence>
<dbReference type="SUPFAM" id="SSF58104">
    <property type="entry name" value="Methyl-accepting chemotaxis protein (MCP) signaling domain"/>
    <property type="match status" value="1"/>
</dbReference>
<dbReference type="Proteomes" id="UP000778523">
    <property type="component" value="Unassembled WGS sequence"/>
</dbReference>
<evidence type="ECO:0000256" key="6">
    <source>
        <dbReference type="ARBA" id="ARBA00029447"/>
    </source>
</evidence>
<evidence type="ECO:0000313" key="11">
    <source>
        <dbReference type="EMBL" id="NSL54278.1"/>
    </source>
</evidence>
<gene>
    <name evidence="11" type="ORF">HJ583_004505</name>
</gene>
<evidence type="ECO:0000256" key="8">
    <source>
        <dbReference type="SAM" id="MobiDB-lite"/>
    </source>
</evidence>
<keyword evidence="4" id="KW-0472">Membrane</keyword>
<feature type="domain" description="Methyl-accepting transducer" evidence="9">
    <location>
        <begin position="255"/>
        <end position="491"/>
    </location>
</feature>
<dbReference type="CDD" id="cd11386">
    <property type="entry name" value="MCP_signal"/>
    <property type="match status" value="1"/>
</dbReference>
<evidence type="ECO:0000256" key="1">
    <source>
        <dbReference type="ARBA" id="ARBA00004141"/>
    </source>
</evidence>